<sequence>MIIAIASDGLNVSCHFGRCSSYSCYTVEDGAVVAFQNMPNLSRPCSEMAPLLRELSVDVLIVGSIGSSAKGFFDRAGITVVTGAEGTVRDALEDYLGGRLDSTDAVCAIDC</sequence>
<dbReference type="CDD" id="cd00851">
    <property type="entry name" value="MTH1175"/>
    <property type="match status" value="1"/>
</dbReference>
<protein>
    <submittedName>
        <fullName evidence="2">NifB/NifX family molybdenum-iron cluster-binding protein</fullName>
    </submittedName>
</protein>
<dbReference type="InterPro" id="IPR036105">
    <property type="entry name" value="DiNase_FeMo-co_biosyn_sf"/>
</dbReference>
<evidence type="ECO:0000259" key="1">
    <source>
        <dbReference type="Pfam" id="PF02579"/>
    </source>
</evidence>
<reference evidence="2" key="1">
    <citation type="submission" date="2020-10" db="EMBL/GenBank/DDBJ databases">
        <authorList>
            <person name="Gilroy R."/>
        </authorList>
    </citation>
    <scope>NUCLEOTIDE SEQUENCE</scope>
    <source>
        <strain evidence="2">ChiGjej1B1-2707</strain>
    </source>
</reference>
<dbReference type="InterPro" id="IPR033913">
    <property type="entry name" value="MTH1175_dom"/>
</dbReference>
<proteinExistence type="predicted"/>
<gene>
    <name evidence="2" type="ORF">IAA69_06085</name>
</gene>
<comment type="caution">
    <text evidence="2">The sequence shown here is derived from an EMBL/GenBank/DDBJ whole genome shotgun (WGS) entry which is preliminary data.</text>
</comment>
<dbReference type="Proteomes" id="UP000824261">
    <property type="component" value="Unassembled WGS sequence"/>
</dbReference>
<organism evidence="2 3">
    <name type="scientific">Candidatus Aveggerthella stercoripullorum</name>
    <dbReference type="NCBI Taxonomy" id="2840688"/>
    <lineage>
        <taxon>Bacteria</taxon>
        <taxon>Bacillati</taxon>
        <taxon>Actinomycetota</taxon>
        <taxon>Coriobacteriia</taxon>
        <taxon>Eggerthellales</taxon>
        <taxon>Eggerthellaceae</taxon>
        <taxon>Eggerthellaceae incertae sedis</taxon>
        <taxon>Candidatus Aveggerthella</taxon>
    </lineage>
</organism>
<dbReference type="EMBL" id="DVGB01000075">
    <property type="protein sequence ID" value="HIR01813.1"/>
    <property type="molecule type" value="Genomic_DNA"/>
</dbReference>
<accession>A0A9D1A2D4</accession>
<reference evidence="2" key="2">
    <citation type="journal article" date="2021" name="PeerJ">
        <title>Extensive microbial diversity within the chicken gut microbiome revealed by metagenomics and culture.</title>
        <authorList>
            <person name="Gilroy R."/>
            <person name="Ravi A."/>
            <person name="Getino M."/>
            <person name="Pursley I."/>
            <person name="Horton D.L."/>
            <person name="Alikhan N.F."/>
            <person name="Baker D."/>
            <person name="Gharbi K."/>
            <person name="Hall N."/>
            <person name="Watson M."/>
            <person name="Adriaenssens E.M."/>
            <person name="Foster-Nyarko E."/>
            <person name="Jarju S."/>
            <person name="Secka A."/>
            <person name="Antonio M."/>
            <person name="Oren A."/>
            <person name="Chaudhuri R.R."/>
            <person name="La Ragione R."/>
            <person name="Hildebrand F."/>
            <person name="Pallen M.J."/>
        </authorList>
    </citation>
    <scope>NUCLEOTIDE SEQUENCE</scope>
    <source>
        <strain evidence="2">ChiGjej1B1-2707</strain>
    </source>
</reference>
<evidence type="ECO:0000313" key="3">
    <source>
        <dbReference type="Proteomes" id="UP000824261"/>
    </source>
</evidence>
<feature type="domain" description="Dinitrogenase iron-molybdenum cofactor biosynthesis" evidence="1">
    <location>
        <begin position="9"/>
        <end position="96"/>
    </location>
</feature>
<dbReference type="PANTHER" id="PTHR42983:SF1">
    <property type="entry name" value="IRON-MOLYBDENUM PROTEIN"/>
    <property type="match status" value="1"/>
</dbReference>
<dbReference type="AlphaFoldDB" id="A0A9D1A2D4"/>
<evidence type="ECO:0000313" key="2">
    <source>
        <dbReference type="EMBL" id="HIR01813.1"/>
    </source>
</evidence>
<dbReference type="SUPFAM" id="SSF53146">
    <property type="entry name" value="Nitrogenase accessory factor-like"/>
    <property type="match status" value="1"/>
</dbReference>
<dbReference type="Gene3D" id="3.30.420.130">
    <property type="entry name" value="Dinitrogenase iron-molybdenum cofactor biosynthesis domain"/>
    <property type="match status" value="1"/>
</dbReference>
<name>A0A9D1A2D4_9ACTN</name>
<dbReference type="PANTHER" id="PTHR42983">
    <property type="entry name" value="DINITROGENASE IRON-MOLYBDENUM COFACTOR PROTEIN-RELATED"/>
    <property type="match status" value="1"/>
</dbReference>
<dbReference type="InterPro" id="IPR003731">
    <property type="entry name" value="Di-Nase_FeMo-co_biosynth"/>
</dbReference>
<dbReference type="Pfam" id="PF02579">
    <property type="entry name" value="Nitro_FeMo-Co"/>
    <property type="match status" value="1"/>
</dbReference>